<dbReference type="SUPFAM" id="SSF47413">
    <property type="entry name" value="lambda repressor-like DNA-binding domains"/>
    <property type="match status" value="1"/>
</dbReference>
<dbReference type="InterPro" id="IPR001387">
    <property type="entry name" value="Cro/C1-type_HTH"/>
</dbReference>
<dbReference type="OrthoDB" id="1123084at2"/>
<dbReference type="InterPro" id="IPR010982">
    <property type="entry name" value="Lambda_DNA-bd_dom_sf"/>
</dbReference>
<accession>A0A1M5L4C0</accession>
<protein>
    <recommendedName>
        <fullName evidence="5">HTH cro/C1-type domain-containing protein</fullName>
    </recommendedName>
</protein>
<dbReference type="CDD" id="cd00093">
    <property type="entry name" value="HTH_XRE"/>
    <property type="match status" value="1"/>
</dbReference>
<dbReference type="Pfam" id="PF06114">
    <property type="entry name" value="Peptidase_M78"/>
    <property type="match status" value="1"/>
</dbReference>
<evidence type="ECO:0000256" key="1">
    <source>
        <dbReference type="ARBA" id="ARBA00007227"/>
    </source>
</evidence>
<dbReference type="InterPro" id="IPR026281">
    <property type="entry name" value="HTH_RamB"/>
</dbReference>
<evidence type="ECO:0000313" key="7">
    <source>
        <dbReference type="Proteomes" id="UP000199758"/>
    </source>
</evidence>
<sequence length="456" mass="50316">MAKSFMGVRVQRLREERGLSQVALARQLGISASYLNQIERNQRPLTLAIQLRINAQFDIDLQAFSDSDEAHLIADVRDVLAEAGMEALSMAEARALVSNTPSVARAMIELHRRNRATAERADTLAARLGDGHKLASFALPGVHDEVRDYLNQRYNHIAELDEPAEAIFNDSGMAVGDVGTKLAQRLAERHQVQVALWRGDDAARQGARAFDPATRTLRLPDHLRPGQQAFQMAVQLAHLELSSTLDRLIRDGGFSSAESMRLARIGLANYFAGALVMPYQAFLQSAEDLGYDIERLSNRFGVGFEAVCHRLSTLQRPGAPGLPFFFVRVDRAGNVSKRHSAADFHFSRVGGTCPLWIVYEAFSQPERVLTQIAGMPDGRHYFWIARQVVSGPVGFGRPQKTFAVGLGCDLRHARRLIYSRGLDLSNPSAATPIGVGCKVCERHACPQRASPSLVER</sequence>
<dbReference type="EMBL" id="FQWZ01000002">
    <property type="protein sequence ID" value="SHG59841.1"/>
    <property type="molecule type" value="Genomic_DNA"/>
</dbReference>
<gene>
    <name evidence="6" type="ORF">SAMN04488068_0694</name>
</gene>
<dbReference type="GO" id="GO:0003677">
    <property type="term" value="F:DNA binding"/>
    <property type="evidence" value="ECO:0007669"/>
    <property type="project" value="UniProtKB-KW"/>
</dbReference>
<name>A0A1M5L4C0_9GAMM</name>
<evidence type="ECO:0000259" key="5">
    <source>
        <dbReference type="PROSITE" id="PS50943"/>
    </source>
</evidence>
<dbReference type="Pfam" id="PF09856">
    <property type="entry name" value="ScfRs"/>
    <property type="match status" value="1"/>
</dbReference>
<keyword evidence="3" id="KW-0238">DNA-binding</keyword>
<keyword evidence="4" id="KW-0804">Transcription</keyword>
<dbReference type="Pfam" id="PF01381">
    <property type="entry name" value="HTH_3"/>
    <property type="match status" value="1"/>
</dbReference>
<dbReference type="AlphaFoldDB" id="A0A1M5L4C0"/>
<reference evidence="6 7" key="1">
    <citation type="submission" date="2016-11" db="EMBL/GenBank/DDBJ databases">
        <authorList>
            <person name="Jaros S."/>
            <person name="Januszkiewicz K."/>
            <person name="Wedrychowicz H."/>
        </authorList>
    </citation>
    <scope>NUCLEOTIDE SEQUENCE [LARGE SCALE GENOMIC DNA]</scope>
    <source>
        <strain evidence="6 7">CGMCC 1.7049</strain>
    </source>
</reference>
<keyword evidence="7" id="KW-1185">Reference proteome</keyword>
<dbReference type="GO" id="GO:0003700">
    <property type="term" value="F:DNA-binding transcription factor activity"/>
    <property type="evidence" value="ECO:0007669"/>
    <property type="project" value="TreeGrafter"/>
</dbReference>
<comment type="similarity">
    <text evidence="1">Belongs to the short-chain fatty acyl-CoA assimilation regulator (ScfR) family.</text>
</comment>
<dbReference type="Gene3D" id="1.10.260.40">
    <property type="entry name" value="lambda repressor-like DNA-binding domains"/>
    <property type="match status" value="1"/>
</dbReference>
<dbReference type="InterPro" id="IPR010359">
    <property type="entry name" value="IrrE_HExxH"/>
</dbReference>
<dbReference type="PANTHER" id="PTHR46797">
    <property type="entry name" value="HTH-TYPE TRANSCRIPTIONAL REGULATOR"/>
    <property type="match status" value="1"/>
</dbReference>
<dbReference type="PIRSF" id="PIRSF019251">
    <property type="entry name" value="Rv0465c"/>
    <property type="match status" value="1"/>
</dbReference>
<evidence type="ECO:0000256" key="4">
    <source>
        <dbReference type="ARBA" id="ARBA00023163"/>
    </source>
</evidence>
<evidence type="ECO:0000256" key="2">
    <source>
        <dbReference type="ARBA" id="ARBA00023015"/>
    </source>
</evidence>
<dbReference type="Proteomes" id="UP000199758">
    <property type="component" value="Unassembled WGS sequence"/>
</dbReference>
<dbReference type="SMART" id="SM00530">
    <property type="entry name" value="HTH_XRE"/>
    <property type="match status" value="1"/>
</dbReference>
<dbReference type="RefSeq" id="WP_072894146.1">
    <property type="nucleotide sequence ID" value="NZ_FQWZ01000002.1"/>
</dbReference>
<dbReference type="STRING" id="490188.SAMN04488068_0694"/>
<dbReference type="InterPro" id="IPR018653">
    <property type="entry name" value="ScfR_C"/>
</dbReference>
<dbReference type="PROSITE" id="PS50943">
    <property type="entry name" value="HTH_CROC1"/>
    <property type="match status" value="1"/>
</dbReference>
<evidence type="ECO:0000313" key="6">
    <source>
        <dbReference type="EMBL" id="SHG59841.1"/>
    </source>
</evidence>
<organism evidence="6 7">
    <name type="scientific">Hydrocarboniphaga daqingensis</name>
    <dbReference type="NCBI Taxonomy" id="490188"/>
    <lineage>
        <taxon>Bacteria</taxon>
        <taxon>Pseudomonadati</taxon>
        <taxon>Pseudomonadota</taxon>
        <taxon>Gammaproteobacteria</taxon>
        <taxon>Nevskiales</taxon>
        <taxon>Nevskiaceae</taxon>
        <taxon>Hydrocarboniphaga</taxon>
    </lineage>
</organism>
<proteinExistence type="inferred from homology"/>
<dbReference type="InterPro" id="IPR050807">
    <property type="entry name" value="TransReg_Diox_bact_type"/>
</dbReference>
<keyword evidence="2" id="KW-0805">Transcription regulation</keyword>
<dbReference type="GO" id="GO:0005829">
    <property type="term" value="C:cytosol"/>
    <property type="evidence" value="ECO:0007669"/>
    <property type="project" value="TreeGrafter"/>
</dbReference>
<evidence type="ECO:0000256" key="3">
    <source>
        <dbReference type="ARBA" id="ARBA00023125"/>
    </source>
</evidence>
<dbReference type="PANTHER" id="PTHR46797:SF23">
    <property type="entry name" value="HTH-TYPE TRANSCRIPTIONAL REGULATOR SUTR"/>
    <property type="match status" value="1"/>
</dbReference>
<feature type="domain" description="HTH cro/C1-type" evidence="5">
    <location>
        <begin position="10"/>
        <end position="64"/>
    </location>
</feature>